<keyword evidence="2" id="KW-1185">Reference proteome</keyword>
<dbReference type="Proteomes" id="UP000186168">
    <property type="component" value="Unassembled WGS sequence"/>
</dbReference>
<gene>
    <name evidence="1" type="ORF">SPAR_23506</name>
</gene>
<organism evidence="1 2">
    <name type="scientific">Streptomyces sparsogenes DSM 40356</name>
    <dbReference type="NCBI Taxonomy" id="1331668"/>
    <lineage>
        <taxon>Bacteria</taxon>
        <taxon>Bacillati</taxon>
        <taxon>Actinomycetota</taxon>
        <taxon>Actinomycetes</taxon>
        <taxon>Kitasatosporales</taxon>
        <taxon>Streptomycetaceae</taxon>
        <taxon>Streptomyces</taxon>
    </lineage>
</organism>
<name>A0A1R1SFD2_9ACTN</name>
<comment type="caution">
    <text evidence="1">The sequence shown here is derived from an EMBL/GenBank/DDBJ whole genome shotgun (WGS) entry which is preliminary data.</text>
</comment>
<accession>A0A1R1SFD2</accession>
<dbReference type="AlphaFoldDB" id="A0A1R1SFD2"/>
<evidence type="ECO:0000313" key="2">
    <source>
        <dbReference type="Proteomes" id="UP000186168"/>
    </source>
</evidence>
<proteinExistence type="predicted"/>
<dbReference type="InterPro" id="IPR009057">
    <property type="entry name" value="Homeodomain-like_sf"/>
</dbReference>
<dbReference type="EMBL" id="ASQP01000320">
    <property type="protein sequence ID" value="OMI36962.1"/>
    <property type="molecule type" value="Genomic_DNA"/>
</dbReference>
<sequence length="244" mass="27713">MSSVIVSLLYKATRKLLTVPSVLLRRGTAKEAEPLVLRHENGVLRRQLAGPVRYEPADRFWFAALSGLIARHHWREIFPVAPGTLLAWHRRFIAAKWDYTARRGTGRPPTPRTIKKLVLRLARENPMWGHRRIQGELARLGYRVAASTVWEILNAAGIGPAPRRSGPTWREFLTAQAEGIIAADFFHIDTALGRRLYALVFLEHGTRRLRITGVTARPTRDWSAQQARNLTADLGIRIESLHFL</sequence>
<evidence type="ECO:0000313" key="1">
    <source>
        <dbReference type="EMBL" id="OMI36962.1"/>
    </source>
</evidence>
<dbReference type="SUPFAM" id="SSF46689">
    <property type="entry name" value="Homeodomain-like"/>
    <property type="match status" value="1"/>
</dbReference>
<protein>
    <submittedName>
        <fullName evidence="1">Integrase catalytic subunit</fullName>
    </submittedName>
</protein>
<reference evidence="1 2" key="1">
    <citation type="submission" date="2013-05" db="EMBL/GenBank/DDBJ databases">
        <title>Genome sequence of Streptomyces sparsogenes DSM 40356.</title>
        <authorList>
            <person name="Coyne S."/>
            <person name="Seebeck F.P."/>
        </authorList>
    </citation>
    <scope>NUCLEOTIDE SEQUENCE [LARGE SCALE GENOMIC DNA]</scope>
    <source>
        <strain evidence="1 2">DSM 40356</strain>
    </source>
</reference>